<dbReference type="InterPro" id="IPR033121">
    <property type="entry name" value="PEPTIDASE_A1"/>
</dbReference>
<evidence type="ECO:0000256" key="4">
    <source>
        <dbReference type="PIRSR" id="PIRSR601461-1"/>
    </source>
</evidence>
<feature type="active site" evidence="4">
    <location>
        <position position="379"/>
    </location>
</feature>
<dbReference type="AlphaFoldDB" id="A0A7S2XET0"/>
<name>A0A7S2XET0_9EUKA</name>
<keyword evidence="2 5" id="KW-0645">Protease</keyword>
<dbReference type="GO" id="GO:0006508">
    <property type="term" value="P:proteolysis"/>
    <property type="evidence" value="ECO:0007669"/>
    <property type="project" value="UniProtKB-KW"/>
</dbReference>
<protein>
    <recommendedName>
        <fullName evidence="6">Peptidase A1 domain-containing protein</fullName>
    </recommendedName>
</protein>
<dbReference type="SUPFAM" id="SSF50630">
    <property type="entry name" value="Acid proteases"/>
    <property type="match status" value="1"/>
</dbReference>
<evidence type="ECO:0000313" key="7">
    <source>
        <dbReference type="EMBL" id="CAD9773403.1"/>
    </source>
</evidence>
<dbReference type="Pfam" id="PF00026">
    <property type="entry name" value="Asp"/>
    <property type="match status" value="2"/>
</dbReference>
<evidence type="ECO:0000256" key="5">
    <source>
        <dbReference type="RuleBase" id="RU000454"/>
    </source>
</evidence>
<evidence type="ECO:0000256" key="3">
    <source>
        <dbReference type="ARBA" id="ARBA00022750"/>
    </source>
</evidence>
<keyword evidence="5" id="KW-0378">Hydrolase</keyword>
<proteinExistence type="inferred from homology"/>
<dbReference type="GO" id="GO:0004190">
    <property type="term" value="F:aspartic-type endopeptidase activity"/>
    <property type="evidence" value="ECO:0007669"/>
    <property type="project" value="UniProtKB-KW"/>
</dbReference>
<dbReference type="InterPro" id="IPR021109">
    <property type="entry name" value="Peptidase_aspartic_dom_sf"/>
</dbReference>
<organism evidence="7">
    <name type="scientific">Lotharella oceanica</name>
    <dbReference type="NCBI Taxonomy" id="641309"/>
    <lineage>
        <taxon>Eukaryota</taxon>
        <taxon>Sar</taxon>
        <taxon>Rhizaria</taxon>
        <taxon>Cercozoa</taxon>
        <taxon>Chlorarachniophyceae</taxon>
        <taxon>Lotharella</taxon>
    </lineage>
</organism>
<dbReference type="PROSITE" id="PS00141">
    <property type="entry name" value="ASP_PROTEASE"/>
    <property type="match status" value="1"/>
</dbReference>
<dbReference type="PROSITE" id="PS51767">
    <property type="entry name" value="PEPTIDASE_A1"/>
    <property type="match status" value="1"/>
</dbReference>
<dbReference type="Gene3D" id="2.40.70.10">
    <property type="entry name" value="Acid Proteases"/>
    <property type="match status" value="2"/>
</dbReference>
<dbReference type="PANTHER" id="PTHR47966">
    <property type="entry name" value="BETA-SITE APP-CLEAVING ENZYME, ISOFORM A-RELATED"/>
    <property type="match status" value="1"/>
</dbReference>
<reference evidence="7" key="1">
    <citation type="submission" date="2021-01" db="EMBL/GenBank/DDBJ databases">
        <authorList>
            <person name="Corre E."/>
            <person name="Pelletier E."/>
            <person name="Niang G."/>
            <person name="Scheremetjew M."/>
            <person name="Finn R."/>
            <person name="Kale V."/>
            <person name="Holt S."/>
            <person name="Cochrane G."/>
            <person name="Meng A."/>
            <person name="Brown T."/>
            <person name="Cohen L."/>
        </authorList>
    </citation>
    <scope>NUCLEOTIDE SEQUENCE</scope>
    <source>
        <strain evidence="7">CCMP622</strain>
    </source>
</reference>
<dbReference type="InterPro" id="IPR001969">
    <property type="entry name" value="Aspartic_peptidase_AS"/>
</dbReference>
<feature type="domain" description="Peptidase A1" evidence="6">
    <location>
        <begin position="66"/>
        <end position="485"/>
    </location>
</feature>
<keyword evidence="3 5" id="KW-0064">Aspartyl protease</keyword>
<accession>A0A7S2XET0</accession>
<evidence type="ECO:0000259" key="6">
    <source>
        <dbReference type="PROSITE" id="PS51767"/>
    </source>
</evidence>
<gene>
    <name evidence="7" type="ORF">LSP00402_LOCUS17395</name>
</gene>
<evidence type="ECO:0000256" key="2">
    <source>
        <dbReference type="ARBA" id="ARBA00022670"/>
    </source>
</evidence>
<dbReference type="PRINTS" id="PR00792">
    <property type="entry name" value="PEPSIN"/>
</dbReference>
<evidence type="ECO:0000256" key="1">
    <source>
        <dbReference type="ARBA" id="ARBA00007447"/>
    </source>
</evidence>
<comment type="similarity">
    <text evidence="1 5">Belongs to the peptidase A1 family.</text>
</comment>
<dbReference type="PANTHER" id="PTHR47966:SF51">
    <property type="entry name" value="BETA-SITE APP-CLEAVING ENZYME, ISOFORM A-RELATED"/>
    <property type="match status" value="1"/>
</dbReference>
<dbReference type="EMBL" id="HBHP01028129">
    <property type="protein sequence ID" value="CAD9773403.1"/>
    <property type="molecule type" value="Transcribed_RNA"/>
</dbReference>
<sequence>MAPLKLKLTKHQAPPRRLDGTNLTWWNSPIKILDPLEKLVREVTDWKKLSNPDDISILKNYDGMLFTCDIEIGDPPTRFSIVPDTGSSNLWVMADSCLDCEVEGCRTEDEEFLKDDCVASQSKVTRCHNFYQRSASTTSQIVTDETGSHKTFSIQYGSGETAGMVTRDKVKFGSWEIKDQTFGEAQQGATFRQLPFDGIMGLAFKSISVDKMDPVFDNIALGNTEQGMSLSKLPIHPETDREYRSQKQYSCFAFYLSKDECRAHSQLHIGNFDRGCYAKDEELHFVPLSSRTYWAFNVSSIIVAEDNMEAVEFGDRRGKGEWKNASDITELQKLHPNMLPPKSFPDNILEDVINNNNKDFATRYSDPMLLCDDCKAIADSGTSLIAGPSDDIGALNLILGTNEYGMVACDEIRPNVHVVLKNEKGEDRIFTLTPDDYILRFQGETVVECMSGFQTLDAGFWILGDVFMRKFYTVFDQGNERVGFATANESC</sequence>
<feature type="active site" evidence="4">
    <location>
        <position position="84"/>
    </location>
</feature>
<dbReference type="InterPro" id="IPR001461">
    <property type="entry name" value="Aspartic_peptidase_A1"/>
</dbReference>